<organism evidence="1">
    <name type="scientific">marine metagenome</name>
    <dbReference type="NCBI Taxonomy" id="408172"/>
    <lineage>
        <taxon>unclassified sequences</taxon>
        <taxon>metagenomes</taxon>
        <taxon>ecological metagenomes</taxon>
    </lineage>
</organism>
<evidence type="ECO:0000313" key="1">
    <source>
        <dbReference type="EMBL" id="SVE22324.1"/>
    </source>
</evidence>
<accession>A0A383BQZ4</accession>
<protein>
    <submittedName>
        <fullName evidence="1">Uncharacterized protein</fullName>
    </submittedName>
</protein>
<name>A0A383BQZ4_9ZZZZ</name>
<sequence>MREHKQKQHNFISNQTKRATMTEATNQFYETKPMTLSDIRRLDGQIEGTIRLSKSDAANILDALNEWDETIGAKELNDDEVGLDYQRWVELKLRLTDFLENKNEFDPPV</sequence>
<gene>
    <name evidence="1" type="ORF">METZ01_LOCUS475178</name>
</gene>
<dbReference type="AlphaFoldDB" id="A0A383BQZ4"/>
<dbReference type="EMBL" id="UINC01202495">
    <property type="protein sequence ID" value="SVE22324.1"/>
    <property type="molecule type" value="Genomic_DNA"/>
</dbReference>
<proteinExistence type="predicted"/>
<reference evidence="1" key="1">
    <citation type="submission" date="2018-05" db="EMBL/GenBank/DDBJ databases">
        <authorList>
            <person name="Lanie J.A."/>
            <person name="Ng W.-L."/>
            <person name="Kazmierczak K.M."/>
            <person name="Andrzejewski T.M."/>
            <person name="Davidsen T.M."/>
            <person name="Wayne K.J."/>
            <person name="Tettelin H."/>
            <person name="Glass J.I."/>
            <person name="Rusch D."/>
            <person name="Podicherti R."/>
            <person name="Tsui H.-C.T."/>
            <person name="Winkler M.E."/>
        </authorList>
    </citation>
    <scope>NUCLEOTIDE SEQUENCE</scope>
</reference>